<dbReference type="GO" id="GO:0005829">
    <property type="term" value="C:cytosol"/>
    <property type="evidence" value="ECO:0007669"/>
    <property type="project" value="TreeGrafter"/>
</dbReference>
<feature type="compositionally biased region" description="Basic residues" evidence="1">
    <location>
        <begin position="52"/>
        <end position="63"/>
    </location>
</feature>
<dbReference type="GO" id="GO:0004526">
    <property type="term" value="F:ribonuclease P activity"/>
    <property type="evidence" value="ECO:0007669"/>
    <property type="project" value="TreeGrafter"/>
</dbReference>
<dbReference type="OrthoDB" id="20109at2759"/>
<proteinExistence type="predicted"/>
<dbReference type="AlphaFoldDB" id="A0A136JKA2"/>
<dbReference type="InterPro" id="IPR013241">
    <property type="entry name" value="RNase_P_Pop3"/>
</dbReference>
<dbReference type="Proteomes" id="UP000070501">
    <property type="component" value="Unassembled WGS sequence"/>
</dbReference>
<dbReference type="EMBL" id="KQ964245">
    <property type="protein sequence ID" value="KXJ97574.1"/>
    <property type="molecule type" value="Genomic_DNA"/>
</dbReference>
<dbReference type="GO" id="GO:0000171">
    <property type="term" value="F:ribonuclease MRP activity"/>
    <property type="evidence" value="ECO:0007669"/>
    <property type="project" value="TreeGrafter"/>
</dbReference>
<keyword evidence="3" id="KW-1185">Reference proteome</keyword>
<name>A0A136JKA2_9PEZI</name>
<dbReference type="GO" id="GO:0006364">
    <property type="term" value="P:rRNA processing"/>
    <property type="evidence" value="ECO:0007669"/>
    <property type="project" value="InterPro"/>
</dbReference>
<dbReference type="STRING" id="196109.A0A136JKA2"/>
<reference evidence="3" key="1">
    <citation type="submission" date="2016-02" db="EMBL/GenBank/DDBJ databases">
        <title>Draft genome sequence of Microdochium bolleyi, a fungal endophyte of beachgrass.</title>
        <authorList>
            <consortium name="DOE Joint Genome Institute"/>
            <person name="David A.S."/>
            <person name="May G."/>
            <person name="Haridas S."/>
            <person name="Lim J."/>
            <person name="Wang M."/>
            <person name="Labutti K."/>
            <person name="Lipzen A."/>
            <person name="Barry K."/>
            <person name="Grigoriev I.V."/>
        </authorList>
    </citation>
    <scope>NUCLEOTIDE SEQUENCE [LARGE SCALE GENOMIC DNA]</scope>
    <source>
        <strain evidence="3">J235TASD1</strain>
    </source>
</reference>
<evidence type="ECO:0000313" key="3">
    <source>
        <dbReference type="Proteomes" id="UP000070501"/>
    </source>
</evidence>
<evidence type="ECO:0000313" key="2">
    <source>
        <dbReference type="EMBL" id="KXJ97574.1"/>
    </source>
</evidence>
<dbReference type="PANTHER" id="PTHR28272:SF1">
    <property type="entry name" value="RIBONUCLEASES P_MRP PROTEIN SUBUNIT POP3"/>
    <property type="match status" value="1"/>
</dbReference>
<evidence type="ECO:0000256" key="1">
    <source>
        <dbReference type="SAM" id="MobiDB-lite"/>
    </source>
</evidence>
<dbReference type="GO" id="GO:0000172">
    <property type="term" value="C:ribonuclease MRP complex"/>
    <property type="evidence" value="ECO:0007669"/>
    <property type="project" value="TreeGrafter"/>
</dbReference>
<feature type="region of interest" description="Disordered" evidence="1">
    <location>
        <begin position="46"/>
        <end position="83"/>
    </location>
</feature>
<dbReference type="InParanoid" id="A0A136JKA2"/>
<gene>
    <name evidence="2" type="ORF">Micbo1qcDRAFT_200245</name>
</gene>
<dbReference type="GO" id="GO:0008033">
    <property type="term" value="P:tRNA processing"/>
    <property type="evidence" value="ECO:0007669"/>
    <property type="project" value="InterPro"/>
</dbReference>
<dbReference type="PANTHER" id="PTHR28272">
    <property type="entry name" value="RIBONUCLEASES P/MRP PROTEIN SUBUNIT POP3"/>
    <property type="match status" value="1"/>
</dbReference>
<organism evidence="2 3">
    <name type="scientific">Microdochium bolleyi</name>
    <dbReference type="NCBI Taxonomy" id="196109"/>
    <lineage>
        <taxon>Eukaryota</taxon>
        <taxon>Fungi</taxon>
        <taxon>Dikarya</taxon>
        <taxon>Ascomycota</taxon>
        <taxon>Pezizomycotina</taxon>
        <taxon>Sordariomycetes</taxon>
        <taxon>Xylariomycetidae</taxon>
        <taxon>Xylariales</taxon>
        <taxon>Microdochiaceae</taxon>
        <taxon>Microdochium</taxon>
    </lineage>
</organism>
<dbReference type="GO" id="GO:0005655">
    <property type="term" value="C:nucleolar ribonuclease P complex"/>
    <property type="evidence" value="ECO:0007669"/>
    <property type="project" value="TreeGrafter"/>
</dbReference>
<accession>A0A136JKA2</accession>
<protein>
    <submittedName>
        <fullName evidence="2">Uncharacterized protein</fullName>
    </submittedName>
</protein>
<dbReference type="GO" id="GO:0034965">
    <property type="term" value="P:intronic box C/D snoRNA processing"/>
    <property type="evidence" value="ECO:0007669"/>
    <property type="project" value="TreeGrafter"/>
</dbReference>
<sequence>MDKKKIVHQLDTPYSTAKWPEIAPHDQDAILELLCTLLAPIGEHRAQYGKSSKGKRDKKRKRALEKDGKESTSPSPPSPELMAHVDVGLVAVTRRLQGMTAKSQREDADRVGAVAMADKSSAQRPYSAVFVVRAAQPSILNSHLPQMIAAASKACPSQEPVRLVATLMTFVREHVPFIPLDWLPGAQSGEFQPTKINSVATTIGLRKQITKP</sequence>